<keyword evidence="1" id="KW-0677">Repeat</keyword>
<reference evidence="5" key="1">
    <citation type="submission" date="2025-08" db="UniProtKB">
        <authorList>
            <consortium name="Ensembl"/>
        </authorList>
    </citation>
    <scope>IDENTIFICATION</scope>
</reference>
<dbReference type="GO" id="GO:0045214">
    <property type="term" value="P:sarcomere organization"/>
    <property type="evidence" value="ECO:0007669"/>
    <property type="project" value="TreeGrafter"/>
</dbReference>
<dbReference type="CDD" id="cd00063">
    <property type="entry name" value="FN3"/>
    <property type="match status" value="7"/>
</dbReference>
<evidence type="ECO:0008006" key="7">
    <source>
        <dbReference type="Google" id="ProtNLM"/>
    </source>
</evidence>
<feature type="domain" description="Fibronectin type-III" evidence="4">
    <location>
        <begin position="273"/>
        <end position="368"/>
    </location>
</feature>
<reference evidence="5" key="2">
    <citation type="submission" date="2025-09" db="UniProtKB">
        <authorList>
            <consortium name="Ensembl"/>
        </authorList>
    </citation>
    <scope>IDENTIFICATION</scope>
</reference>
<dbReference type="FunFam" id="2.60.40.10:FF:000031">
    <property type="entry name" value="Myosin-binding protein C, slow type"/>
    <property type="match status" value="2"/>
</dbReference>
<proteinExistence type="predicted"/>
<dbReference type="GO" id="GO:0031430">
    <property type="term" value="C:M band"/>
    <property type="evidence" value="ECO:0007669"/>
    <property type="project" value="TreeGrafter"/>
</dbReference>
<dbReference type="AlphaFoldDB" id="A0A3B3Z9Z7"/>
<dbReference type="InterPro" id="IPR013098">
    <property type="entry name" value="Ig_I-set"/>
</dbReference>
<feature type="domain" description="Fibronectin type-III" evidence="4">
    <location>
        <begin position="561"/>
        <end position="656"/>
    </location>
</feature>
<dbReference type="InterPro" id="IPR013783">
    <property type="entry name" value="Ig-like_fold"/>
</dbReference>
<feature type="domain" description="Fibronectin type-III" evidence="4">
    <location>
        <begin position="761"/>
        <end position="858"/>
    </location>
</feature>
<dbReference type="PRINTS" id="PR00014">
    <property type="entry name" value="FNTYPEIII"/>
</dbReference>
<dbReference type="SMART" id="SM00060">
    <property type="entry name" value="FN3"/>
    <property type="match status" value="6"/>
</dbReference>
<dbReference type="FunFam" id="2.60.40.10:FF:000002">
    <property type="entry name" value="Titin a"/>
    <property type="match status" value="3"/>
</dbReference>
<dbReference type="SUPFAM" id="SSF48726">
    <property type="entry name" value="Immunoglobulin"/>
    <property type="match status" value="5"/>
</dbReference>
<evidence type="ECO:0000259" key="3">
    <source>
        <dbReference type="PROSITE" id="PS50835"/>
    </source>
</evidence>
<dbReference type="InterPro" id="IPR003599">
    <property type="entry name" value="Ig_sub"/>
</dbReference>
<keyword evidence="2" id="KW-0393">Immunoglobulin domain</keyword>
<dbReference type="Pfam" id="PF00041">
    <property type="entry name" value="fn3"/>
    <property type="match status" value="6"/>
</dbReference>
<dbReference type="CDD" id="cd05748">
    <property type="entry name" value="Ig_Titin_like"/>
    <property type="match status" value="1"/>
</dbReference>
<dbReference type="SMART" id="SM00409">
    <property type="entry name" value="IG"/>
    <property type="match status" value="5"/>
</dbReference>
<dbReference type="GO" id="GO:0048738">
    <property type="term" value="P:cardiac muscle tissue development"/>
    <property type="evidence" value="ECO:0007669"/>
    <property type="project" value="TreeGrafter"/>
</dbReference>
<keyword evidence="6" id="KW-1185">Reference proteome</keyword>
<dbReference type="InterPro" id="IPR036116">
    <property type="entry name" value="FN3_sf"/>
</dbReference>
<dbReference type="InterPro" id="IPR003961">
    <property type="entry name" value="FN3_dom"/>
</dbReference>
<feature type="domain" description="Fibronectin type-III" evidence="4">
    <location>
        <begin position="897"/>
        <end position="994"/>
    </location>
</feature>
<sequence>MRGIPVPTAKWTIEGEEITSQGNIKIDTDNFSTVLTINECTRNHTGTYLLTVSNPAGTKTAALNVTVLDVPAAPIGPVNILEVSPDAMMIEWRPPKDDGGSPVTGYIVEKRESNKETWGGVSSGSLATQLNITRLQKGAEYVVRIRAENKMGIGAPLESKPTVAEHTFMPPSPPGKPHVSDVAEDAVTLGWTMPLADGGSPIHGYIIERRHKGGKWIRVNKIPHKDLRLRVLGLFEGNQYEFRVFAENVAGYSGPSPISDPCVPCRPITVPSPPINPKVKDYSKSTADLVWMKPSKDGGSPILGYTVEMKKADTEDWKKVNLDDLIKPCAYKVKGLEEGVTYRFRVFASNMIGDGEAREIPESITAQDILIPPEIEMDDTCRERVTVRVGHNINITGYIKARPDPEVLWCKEDTILENSKRVTITQNLPVAHIRIKEATRNDHGKYTLKASNEGGEASCTITIQKPVIDLKLSGTLTVKAGESVRIEAGLRGKPQPEVKWVKDKAVGDNPRMSYETGADYSKFLLTKSRRTDTGKYVITATNPAGTFTAYANVNVLDIPGPVRNLRVTGIGPDKCRVVWDGPEDDGGCEVDSYIVEKCETRRMVWSTYSASVVTPYRNIIRLVEGNEYIFRVRAENKMGTGPALETKPVTVRTQFSKPGPPEPPEVTKVSKEEMTVVWAPPENDGGKSITGYILERKEKRAVRWVPCNKSPISERRMKVTNLIPNHEYQFRVKAENEVGLGEPSKPCRPVAAKDPIEPPGPPAGLKVADSTKTSITLGWSKPVYDGGAPIINYSLDMRLKSEVDPEKPTEACANHLQCTVCMITEAPEIDLDASLRKGLAVRAGCPIRLFAVIRGRPAPKVTWKRMGVDNVVRRGHVDQVDTMSFLVIPESTREDSGKYSLTLSNSAGEKAVFVRVKVLGKCNKSNIPITNYIVEKREVDRKTWTKCTEDHKKTSFKVTNMTPGIEYYFRVMACNKYGIGVPQDSPKSYLAVDPMSKSSSTLQVAGSKMVVEAIVAGKPAPFCKWKQGNEDVLTSDRLQVIKTLTTCALIIKNVTRQDSGYYSLSAENSTSKINQILRVIVMGQS</sequence>
<evidence type="ECO:0000313" key="6">
    <source>
        <dbReference type="Proteomes" id="UP000261520"/>
    </source>
</evidence>
<accession>A0A3B3Z9Z7</accession>
<dbReference type="GO" id="GO:0008307">
    <property type="term" value="F:structural constituent of muscle"/>
    <property type="evidence" value="ECO:0007669"/>
    <property type="project" value="TreeGrafter"/>
</dbReference>
<feature type="domain" description="Ig-like" evidence="3">
    <location>
        <begin position="827"/>
        <end position="913"/>
    </location>
</feature>
<feature type="domain" description="Ig-like" evidence="3">
    <location>
        <begin position="466"/>
        <end position="554"/>
    </location>
</feature>
<evidence type="ECO:0000259" key="4">
    <source>
        <dbReference type="PROSITE" id="PS50853"/>
    </source>
</evidence>
<protein>
    <recommendedName>
        <fullName evidence="7">Titin</fullName>
    </recommendedName>
</protein>
<dbReference type="Pfam" id="PF07679">
    <property type="entry name" value="I-set"/>
    <property type="match status" value="5"/>
</dbReference>
<dbReference type="InterPro" id="IPR003598">
    <property type="entry name" value="Ig_sub2"/>
</dbReference>
<dbReference type="Gene3D" id="2.60.40.10">
    <property type="entry name" value="Immunoglobulins"/>
    <property type="match status" value="12"/>
</dbReference>
<dbReference type="InterPro" id="IPR036179">
    <property type="entry name" value="Ig-like_dom_sf"/>
</dbReference>
<dbReference type="InterPro" id="IPR007110">
    <property type="entry name" value="Ig-like_dom"/>
</dbReference>
<dbReference type="FunFam" id="2.60.40.10:FF:000003">
    <property type="entry name" value="Titin isoform E"/>
    <property type="match status" value="1"/>
</dbReference>
<dbReference type="PANTHER" id="PTHR14340:SF13">
    <property type="entry name" value="TITIN"/>
    <property type="match status" value="1"/>
</dbReference>
<feature type="domain" description="Fibronectin type-III" evidence="4">
    <location>
        <begin position="660"/>
        <end position="755"/>
    </location>
</feature>
<dbReference type="FunFam" id="2.60.40.10:FF:000012">
    <property type="entry name" value="titin isoform X1"/>
    <property type="match status" value="1"/>
</dbReference>
<evidence type="ECO:0000256" key="2">
    <source>
        <dbReference type="ARBA" id="ARBA00023319"/>
    </source>
</evidence>
<dbReference type="PANTHER" id="PTHR14340">
    <property type="entry name" value="MICROFIBRIL-ASSOCIATED GLYCOPROTEIN 3"/>
    <property type="match status" value="1"/>
</dbReference>
<organism evidence="5 6">
    <name type="scientific">Periophthalmus magnuspinnatus</name>
    <dbReference type="NCBI Taxonomy" id="409849"/>
    <lineage>
        <taxon>Eukaryota</taxon>
        <taxon>Metazoa</taxon>
        <taxon>Chordata</taxon>
        <taxon>Craniata</taxon>
        <taxon>Vertebrata</taxon>
        <taxon>Euteleostomi</taxon>
        <taxon>Actinopterygii</taxon>
        <taxon>Neopterygii</taxon>
        <taxon>Teleostei</taxon>
        <taxon>Neoteleostei</taxon>
        <taxon>Acanthomorphata</taxon>
        <taxon>Gobiaria</taxon>
        <taxon>Gobiiformes</taxon>
        <taxon>Gobioidei</taxon>
        <taxon>Gobiidae</taxon>
        <taxon>Oxudercinae</taxon>
        <taxon>Periophthalmus</taxon>
    </lineage>
</organism>
<evidence type="ECO:0000256" key="1">
    <source>
        <dbReference type="ARBA" id="ARBA00022737"/>
    </source>
</evidence>
<name>A0A3B3Z9Z7_9GOBI</name>
<dbReference type="FunFam" id="2.60.40.10:FF:000135">
    <property type="entry name" value="Titin a"/>
    <property type="match status" value="1"/>
</dbReference>
<evidence type="ECO:0000313" key="5">
    <source>
        <dbReference type="Ensembl" id="ENSPMGP00000001398.1"/>
    </source>
</evidence>
<dbReference type="SMART" id="SM00408">
    <property type="entry name" value="IGc2"/>
    <property type="match status" value="4"/>
</dbReference>
<feature type="domain" description="Fibronectin type-III" evidence="4">
    <location>
        <begin position="74"/>
        <end position="167"/>
    </location>
</feature>
<dbReference type="STRING" id="409849.ENSPMGP00000001398"/>
<feature type="domain" description="Ig-like" evidence="3">
    <location>
        <begin position="373"/>
        <end position="462"/>
    </location>
</feature>
<dbReference type="Ensembl" id="ENSPMGT00000001485.1">
    <property type="protein sequence ID" value="ENSPMGP00000001398.1"/>
    <property type="gene ID" value="ENSPMGG00000001260.1"/>
</dbReference>
<dbReference type="FunFam" id="2.60.40.10:FF:000034">
    <property type="entry name" value="Titin isoform A"/>
    <property type="match status" value="2"/>
</dbReference>
<dbReference type="Proteomes" id="UP000261520">
    <property type="component" value="Unplaced"/>
</dbReference>
<dbReference type="PROSITE" id="PS50853">
    <property type="entry name" value="FN3"/>
    <property type="match status" value="7"/>
</dbReference>
<dbReference type="SUPFAM" id="SSF49265">
    <property type="entry name" value="Fibronectin type III"/>
    <property type="match status" value="5"/>
</dbReference>
<feature type="domain" description="Fibronectin type-III" evidence="4">
    <location>
        <begin position="173"/>
        <end position="272"/>
    </location>
</feature>
<dbReference type="PROSITE" id="PS50835">
    <property type="entry name" value="IG_LIKE"/>
    <property type="match status" value="3"/>
</dbReference>